<evidence type="ECO:0000313" key="3">
    <source>
        <dbReference type="EMBL" id="MBB1089141.1"/>
    </source>
</evidence>
<dbReference type="Pfam" id="PF09619">
    <property type="entry name" value="YscW"/>
    <property type="match status" value="1"/>
</dbReference>
<keyword evidence="4" id="KW-1185">Reference proteome</keyword>
<dbReference type="InterPro" id="IPR053196">
    <property type="entry name" value="Lipoprotein_YbaY-like"/>
</dbReference>
<sequence>MPRLIASAVSACVLLAACQATEPPESTPLSPAASAAPATGMPGGDHSDTPSETARLQGRATYRERMLPPPGSVLTVQLIDNLLADTPKAVIADTTVTGIAAPPFAFELTYPVDALRDNGMYGLHAALRGPDGRLLFVTDTRVPVTPGSDEHPELMMVRVAGNAAAGADTPRPERP</sequence>
<dbReference type="Proteomes" id="UP000552587">
    <property type="component" value="Unassembled WGS sequence"/>
</dbReference>
<feature type="signal peptide" evidence="2">
    <location>
        <begin position="1"/>
        <end position="22"/>
    </location>
</feature>
<evidence type="ECO:0000313" key="4">
    <source>
        <dbReference type="Proteomes" id="UP000552587"/>
    </source>
</evidence>
<keyword evidence="2" id="KW-0732">Signal</keyword>
<organism evidence="3 4">
    <name type="scientific">Marilutibacter penaei</name>
    <dbReference type="NCBI Taxonomy" id="2759900"/>
    <lineage>
        <taxon>Bacteria</taxon>
        <taxon>Pseudomonadati</taxon>
        <taxon>Pseudomonadota</taxon>
        <taxon>Gammaproteobacteria</taxon>
        <taxon>Lysobacterales</taxon>
        <taxon>Lysobacteraceae</taxon>
        <taxon>Marilutibacter</taxon>
    </lineage>
</organism>
<feature type="chain" id="PRO_5030777910" evidence="2">
    <location>
        <begin position="23"/>
        <end position="175"/>
    </location>
</feature>
<dbReference type="PANTHER" id="PTHR38013:SF1">
    <property type="entry name" value="GLYCOPROTEIN_POLYSACCHARIDE METABOLISM"/>
    <property type="match status" value="1"/>
</dbReference>
<reference evidence="3 4" key="1">
    <citation type="submission" date="2020-07" db="EMBL/GenBank/DDBJ databases">
        <authorList>
            <person name="Xu S."/>
            <person name="Li A."/>
        </authorList>
    </citation>
    <scope>NUCLEOTIDE SEQUENCE [LARGE SCALE GENOMIC DNA]</scope>
    <source>
        <strain evidence="3 4">SG-8</strain>
    </source>
</reference>
<name>A0A7W3U550_9GAMM</name>
<accession>A0A7W3U550</accession>
<feature type="compositionally biased region" description="Low complexity" evidence="1">
    <location>
        <begin position="23"/>
        <end position="40"/>
    </location>
</feature>
<dbReference type="InterPro" id="IPR039366">
    <property type="entry name" value="Pilotin"/>
</dbReference>
<keyword evidence="3" id="KW-0449">Lipoprotein</keyword>
<comment type="caution">
    <text evidence="3">The sequence shown here is derived from an EMBL/GenBank/DDBJ whole genome shotgun (WGS) entry which is preliminary data.</text>
</comment>
<dbReference type="PROSITE" id="PS51257">
    <property type="entry name" value="PROKAR_LIPOPROTEIN"/>
    <property type="match status" value="1"/>
</dbReference>
<dbReference type="RefSeq" id="WP_182669926.1">
    <property type="nucleotide sequence ID" value="NZ_JACHTE010000008.1"/>
</dbReference>
<dbReference type="AlphaFoldDB" id="A0A7W3U550"/>
<dbReference type="EMBL" id="JACHTE010000008">
    <property type="protein sequence ID" value="MBB1089141.1"/>
    <property type="molecule type" value="Genomic_DNA"/>
</dbReference>
<gene>
    <name evidence="3" type="ORF">H4F99_11680</name>
</gene>
<evidence type="ECO:0000256" key="2">
    <source>
        <dbReference type="SAM" id="SignalP"/>
    </source>
</evidence>
<feature type="region of interest" description="Disordered" evidence="1">
    <location>
        <begin position="23"/>
        <end position="54"/>
    </location>
</feature>
<evidence type="ECO:0000256" key="1">
    <source>
        <dbReference type="SAM" id="MobiDB-lite"/>
    </source>
</evidence>
<dbReference type="PANTHER" id="PTHR38013">
    <property type="entry name" value="GLYCOPROTEIN/POLYSACCHARIDE METABOLISM"/>
    <property type="match status" value="1"/>
</dbReference>
<protein>
    <submittedName>
        <fullName evidence="3">YbaY family lipoprotein</fullName>
    </submittedName>
</protein>
<proteinExistence type="predicted"/>